<dbReference type="PROSITE" id="PS50305">
    <property type="entry name" value="SIRTUIN"/>
    <property type="match status" value="1"/>
</dbReference>
<accession>A0A6B2L9Y5</accession>
<organism evidence="4">
    <name type="scientific">Arcella intermedia</name>
    <dbReference type="NCBI Taxonomy" id="1963864"/>
    <lineage>
        <taxon>Eukaryota</taxon>
        <taxon>Amoebozoa</taxon>
        <taxon>Tubulinea</taxon>
        <taxon>Elardia</taxon>
        <taxon>Arcellinida</taxon>
        <taxon>Sphaerothecina</taxon>
        <taxon>Arcellidae</taxon>
        <taxon>Arcella</taxon>
    </lineage>
</organism>
<evidence type="ECO:0000313" key="4">
    <source>
        <dbReference type="EMBL" id="NDV33735.1"/>
    </source>
</evidence>
<protein>
    <recommendedName>
        <fullName evidence="3">Deacetylase sirtuin-type domain-containing protein</fullName>
    </recommendedName>
</protein>
<dbReference type="InterPro" id="IPR026590">
    <property type="entry name" value="Ssirtuin_cat_dom"/>
</dbReference>
<feature type="binding site" evidence="2">
    <location>
        <position position="127"/>
    </location>
    <ligand>
        <name>Zn(2+)</name>
        <dbReference type="ChEBI" id="CHEBI:29105"/>
    </ligand>
</feature>
<evidence type="ECO:0000256" key="1">
    <source>
        <dbReference type="ARBA" id="ARBA00023027"/>
    </source>
</evidence>
<name>A0A6B2L9Y5_9EUKA</name>
<dbReference type="Gene3D" id="3.40.50.1220">
    <property type="entry name" value="TPP-binding domain"/>
    <property type="match status" value="1"/>
</dbReference>
<sequence length="320" mass="36564">MIVSGAGMSISEGTNLYGSPQDFQNHYPALLKHGYHTAYECIGLSRDPSIPITLRWGYLVQHTYNMRYRYDPHQRYYHLLNILKDKNYFVLTSNIDGCFERAGFDVNRLYTPQGDFSNYQCSNAKQCTRETYPSKPFVDALLPKIKDSSLEDVADIPKCTKCNKTLFANLRGGDWFIHDAYLAAQIRFESWVDQIINSLPSKPHDPSQVDYNSLLVVEIGAGWNTPIVTRYPAESIAREIPGAAFIRINPTDWQVPDDLVAAVELDEGADVISSFLKDLDAFPEDTLEQSERNLIQNRLTIKPHNRIPKVDWRQVLKSLR</sequence>
<feature type="domain" description="Deacetylase sirtuin-type" evidence="3">
    <location>
        <begin position="1"/>
        <end position="290"/>
    </location>
</feature>
<keyword evidence="2" id="KW-0479">Metal-binding</keyword>
<feature type="binding site" evidence="2">
    <location>
        <position position="159"/>
    </location>
    <ligand>
        <name>Zn(2+)</name>
        <dbReference type="ChEBI" id="CHEBI:29105"/>
    </ligand>
</feature>
<reference evidence="4" key="1">
    <citation type="journal article" date="2020" name="J. Eukaryot. Microbiol.">
        <title>De novo Sequencing, Assembly and Annotation of the Transcriptome for the Free-Living Testate Amoeba Arcella intermedia.</title>
        <authorList>
            <person name="Ribeiro G.M."/>
            <person name="Porfirio-Sousa A.L."/>
            <person name="Maurer-Alcala X.X."/>
            <person name="Katz L.A."/>
            <person name="Lahr D.J.G."/>
        </authorList>
    </citation>
    <scope>NUCLEOTIDE SEQUENCE</scope>
</reference>
<feature type="binding site" evidence="2">
    <location>
        <position position="162"/>
    </location>
    <ligand>
        <name>Zn(2+)</name>
        <dbReference type="ChEBI" id="CHEBI:29105"/>
    </ligand>
</feature>
<comment type="caution">
    <text evidence="2">Lacks conserved residue(s) required for the propagation of feature annotation.</text>
</comment>
<dbReference type="EMBL" id="GIBP01004766">
    <property type="protein sequence ID" value="NDV33735.1"/>
    <property type="molecule type" value="Transcribed_RNA"/>
</dbReference>
<dbReference type="AlphaFoldDB" id="A0A6B2L9Y5"/>
<feature type="binding site" evidence="2">
    <location>
        <position position="121"/>
    </location>
    <ligand>
        <name>Zn(2+)</name>
        <dbReference type="ChEBI" id="CHEBI:29105"/>
    </ligand>
</feature>
<dbReference type="GO" id="GO:0046872">
    <property type="term" value="F:metal ion binding"/>
    <property type="evidence" value="ECO:0007669"/>
    <property type="project" value="UniProtKB-KW"/>
</dbReference>
<dbReference type="SUPFAM" id="SSF52467">
    <property type="entry name" value="DHS-like NAD/FAD-binding domain"/>
    <property type="match status" value="1"/>
</dbReference>
<evidence type="ECO:0000259" key="3">
    <source>
        <dbReference type="PROSITE" id="PS50305"/>
    </source>
</evidence>
<keyword evidence="2" id="KW-0862">Zinc</keyword>
<proteinExistence type="predicted"/>
<dbReference type="InterPro" id="IPR029035">
    <property type="entry name" value="DHS-like_NAD/FAD-binding_dom"/>
</dbReference>
<evidence type="ECO:0000256" key="2">
    <source>
        <dbReference type="PROSITE-ProRule" id="PRU00236"/>
    </source>
</evidence>
<keyword evidence="1" id="KW-0520">NAD</keyword>